<reference evidence="1 2" key="1">
    <citation type="submission" date="2016-10" db="EMBL/GenBank/DDBJ databases">
        <authorList>
            <person name="de Groot N.N."/>
        </authorList>
    </citation>
    <scope>NUCLEOTIDE SEQUENCE [LARGE SCALE GENOMIC DNA]</scope>
    <source>
        <strain evidence="1 2">DSM 28286</strain>
    </source>
</reference>
<dbReference type="Proteomes" id="UP000199031">
    <property type="component" value="Unassembled WGS sequence"/>
</dbReference>
<organism evidence="1 2">
    <name type="scientific">Parafilimonas terrae</name>
    <dbReference type="NCBI Taxonomy" id="1465490"/>
    <lineage>
        <taxon>Bacteria</taxon>
        <taxon>Pseudomonadati</taxon>
        <taxon>Bacteroidota</taxon>
        <taxon>Chitinophagia</taxon>
        <taxon>Chitinophagales</taxon>
        <taxon>Chitinophagaceae</taxon>
        <taxon>Parafilimonas</taxon>
    </lineage>
</organism>
<keyword evidence="2" id="KW-1185">Reference proteome</keyword>
<accession>A0A1I5YBG4</accession>
<protein>
    <submittedName>
        <fullName evidence="1">Uncharacterized protein</fullName>
    </submittedName>
</protein>
<dbReference type="STRING" id="1465490.SAMN05444277_11188"/>
<gene>
    <name evidence="1" type="ORF">SAMN05444277_11188</name>
</gene>
<dbReference type="AlphaFoldDB" id="A0A1I5YBG4"/>
<dbReference type="EMBL" id="FOXQ01000011">
    <property type="protein sequence ID" value="SFQ41564.1"/>
    <property type="molecule type" value="Genomic_DNA"/>
</dbReference>
<evidence type="ECO:0000313" key="1">
    <source>
        <dbReference type="EMBL" id="SFQ41564.1"/>
    </source>
</evidence>
<proteinExistence type="predicted"/>
<sequence length="53" mass="6103">MPVARRFFVSCLYGFVSKLIKQLLETIVLVNIDKDYYSLPGGLNKVIRLNKND</sequence>
<evidence type="ECO:0000313" key="2">
    <source>
        <dbReference type="Proteomes" id="UP000199031"/>
    </source>
</evidence>
<name>A0A1I5YBG4_9BACT</name>